<dbReference type="PANTHER" id="PTHR33359">
    <property type="entry name" value="MOLYBDOPTERIN SYNTHASE SULFUR CARRIER SUBUNIT"/>
    <property type="match status" value="1"/>
</dbReference>
<dbReference type="Gene3D" id="3.10.20.30">
    <property type="match status" value="1"/>
</dbReference>
<proteinExistence type="inferred from homology"/>
<evidence type="ECO:0000313" key="5">
    <source>
        <dbReference type="Proteomes" id="UP000298325"/>
    </source>
</evidence>
<dbReference type="Pfam" id="PF02597">
    <property type="entry name" value="ThiS"/>
    <property type="match status" value="1"/>
</dbReference>
<dbReference type="UniPathway" id="UPA00344"/>
<evidence type="ECO:0000256" key="3">
    <source>
        <dbReference type="ARBA" id="ARBA00024247"/>
    </source>
</evidence>
<dbReference type="GO" id="GO:1990133">
    <property type="term" value="C:molybdopterin adenylyltransferase complex"/>
    <property type="evidence" value="ECO:0007669"/>
    <property type="project" value="TreeGrafter"/>
</dbReference>
<dbReference type="EMBL" id="SRPF01000008">
    <property type="protein sequence ID" value="TGN38052.1"/>
    <property type="molecule type" value="Genomic_DNA"/>
</dbReference>
<evidence type="ECO:0000313" key="4">
    <source>
        <dbReference type="EMBL" id="TGN38052.1"/>
    </source>
</evidence>
<gene>
    <name evidence="4" type="primary">moaD</name>
    <name evidence="4" type="ORF">E5Q11_16860</name>
</gene>
<evidence type="ECO:0000256" key="1">
    <source>
        <dbReference type="ARBA" id="ARBA00022741"/>
    </source>
</evidence>
<dbReference type="InterPro" id="IPR003749">
    <property type="entry name" value="ThiS/MoaD-like"/>
</dbReference>
<dbReference type="InterPro" id="IPR016155">
    <property type="entry name" value="Mopterin_synth/thiamin_S_b"/>
</dbReference>
<dbReference type="InterPro" id="IPR012675">
    <property type="entry name" value="Beta-grasp_dom_sf"/>
</dbReference>
<dbReference type="InterPro" id="IPR044672">
    <property type="entry name" value="MOCS2A"/>
</dbReference>
<dbReference type="NCBIfam" id="TIGR01682">
    <property type="entry name" value="moaD"/>
    <property type="match status" value="1"/>
</dbReference>
<evidence type="ECO:0000256" key="2">
    <source>
        <dbReference type="ARBA" id="ARBA00024200"/>
    </source>
</evidence>
<dbReference type="Proteomes" id="UP000298325">
    <property type="component" value="Unassembled WGS sequence"/>
</dbReference>
<dbReference type="OrthoDB" id="9801945at2"/>
<accession>A0A4Z1C4R4</accession>
<dbReference type="GO" id="GO:0000166">
    <property type="term" value="F:nucleotide binding"/>
    <property type="evidence" value="ECO:0007669"/>
    <property type="project" value="UniProtKB-KW"/>
</dbReference>
<dbReference type="RefSeq" id="WP_135804623.1">
    <property type="nucleotide sequence ID" value="NZ_SRPF01000008.1"/>
</dbReference>
<sequence length="89" mass="9554">MTEALSDTFTVRFFARLREELGVEEMTLKAEPGLTTGRVLEQLASRGGPWSQLKNGQPVMIAVNQAMAKEATAVNAGDELAFFPPVTGG</sequence>
<organism evidence="4 5">
    <name type="scientific">Marinobacter confluentis</name>
    <dbReference type="NCBI Taxonomy" id="1697557"/>
    <lineage>
        <taxon>Bacteria</taxon>
        <taxon>Pseudomonadati</taxon>
        <taxon>Pseudomonadota</taxon>
        <taxon>Gammaproteobacteria</taxon>
        <taxon>Pseudomonadales</taxon>
        <taxon>Marinobacteraceae</taxon>
        <taxon>Marinobacter</taxon>
    </lineage>
</organism>
<name>A0A4Z1C4R4_9GAMM</name>
<dbReference type="CDD" id="cd00754">
    <property type="entry name" value="Ubl_MoaD"/>
    <property type="match status" value="1"/>
</dbReference>
<keyword evidence="5" id="KW-1185">Reference proteome</keyword>
<protein>
    <recommendedName>
        <fullName evidence="3">Molybdopterin synthase sulfur carrier subunit</fullName>
    </recommendedName>
</protein>
<dbReference type="PANTHER" id="PTHR33359:SF1">
    <property type="entry name" value="MOLYBDOPTERIN SYNTHASE SULFUR CARRIER SUBUNIT"/>
    <property type="match status" value="1"/>
</dbReference>
<comment type="similarity">
    <text evidence="2">Belongs to the MoaD family.</text>
</comment>
<keyword evidence="1" id="KW-0547">Nucleotide-binding</keyword>
<dbReference type="GO" id="GO:0006777">
    <property type="term" value="P:Mo-molybdopterin cofactor biosynthetic process"/>
    <property type="evidence" value="ECO:0007669"/>
    <property type="project" value="InterPro"/>
</dbReference>
<comment type="caution">
    <text evidence="4">The sequence shown here is derived from an EMBL/GenBank/DDBJ whole genome shotgun (WGS) entry which is preliminary data.</text>
</comment>
<dbReference type="AlphaFoldDB" id="A0A4Z1C4R4"/>
<reference evidence="4 5" key="1">
    <citation type="submission" date="2019-04" db="EMBL/GenBank/DDBJ databases">
        <authorList>
            <person name="Park S."/>
            <person name="Yoon J.-H."/>
        </authorList>
    </citation>
    <scope>NUCLEOTIDE SEQUENCE [LARGE SCALE GENOMIC DNA]</scope>
    <source>
        <strain evidence="4 5">HJM-18</strain>
    </source>
</reference>
<dbReference type="SUPFAM" id="SSF54285">
    <property type="entry name" value="MoaD/ThiS"/>
    <property type="match status" value="1"/>
</dbReference>